<dbReference type="Proteomes" id="UP000013086">
    <property type="component" value="Unassembled WGS sequence"/>
</dbReference>
<dbReference type="PATRIC" id="fig|1217715.3.peg.2588"/>
<protein>
    <submittedName>
        <fullName evidence="1">Uncharacterized protein</fullName>
    </submittedName>
</protein>
<reference evidence="1 2" key="1">
    <citation type="submission" date="2013-02" db="EMBL/GenBank/DDBJ databases">
        <title>The Genome Sequence of Acinetobacter sp. ANC 3994.</title>
        <authorList>
            <consortium name="The Broad Institute Genome Sequencing Platform"/>
            <consortium name="The Broad Institute Genome Sequencing Center for Infectious Disease"/>
            <person name="Cerqueira G."/>
            <person name="Feldgarden M."/>
            <person name="Courvalin P."/>
            <person name="Perichon B."/>
            <person name="Grillot-Courvalin C."/>
            <person name="Clermont D."/>
            <person name="Rocha E."/>
            <person name="Yoon E.-J."/>
            <person name="Nemec A."/>
            <person name="Walker B."/>
            <person name="Young S.K."/>
            <person name="Zeng Q."/>
            <person name="Gargeya S."/>
            <person name="Fitzgerald M."/>
            <person name="Haas B."/>
            <person name="Abouelleil A."/>
            <person name="Alvarado L."/>
            <person name="Arachchi H.M."/>
            <person name="Berlin A.M."/>
            <person name="Chapman S.B."/>
            <person name="Dewar J."/>
            <person name="Goldberg J."/>
            <person name="Griggs A."/>
            <person name="Gujja S."/>
            <person name="Hansen M."/>
            <person name="Howarth C."/>
            <person name="Imamovic A."/>
            <person name="Larimer J."/>
            <person name="McCowan C."/>
            <person name="Murphy C."/>
            <person name="Neiman D."/>
            <person name="Pearson M."/>
            <person name="Priest M."/>
            <person name="Roberts A."/>
            <person name="Saif S."/>
            <person name="Shea T."/>
            <person name="Sisk P."/>
            <person name="Sykes S."/>
            <person name="Wortman J."/>
            <person name="Nusbaum C."/>
            <person name="Birren B."/>
        </authorList>
    </citation>
    <scope>NUCLEOTIDE SEQUENCE [LARGE SCALE GENOMIC DNA]</scope>
    <source>
        <strain evidence="1 2">ANC 3994</strain>
    </source>
</reference>
<comment type="caution">
    <text evidence="1">The sequence shown here is derived from an EMBL/GenBank/DDBJ whole genome shotgun (WGS) entry which is preliminary data.</text>
</comment>
<proteinExistence type="predicted"/>
<organism evidence="1 2">
    <name type="scientific">Acinetobacter bohemicus ANC 3994</name>
    <dbReference type="NCBI Taxonomy" id="1217715"/>
    <lineage>
        <taxon>Bacteria</taxon>
        <taxon>Pseudomonadati</taxon>
        <taxon>Pseudomonadota</taxon>
        <taxon>Gammaproteobacteria</taxon>
        <taxon>Moraxellales</taxon>
        <taxon>Moraxellaceae</taxon>
        <taxon>Acinetobacter</taxon>
    </lineage>
</organism>
<sequence>MPAGISQTVNLALAIGLISSMPDTDSGSKSVPREEQCERENHCGPYSRIQAYSVAQRMAHISREERYYRAVDGTSLNKSIQGLCYSSLRKVGAKHLGFGCEWQNSWIEDHPDKDHDCPHLHVYKKGISVGIVKYKRGSF</sequence>
<accession>N8NXR1</accession>
<evidence type="ECO:0000313" key="2">
    <source>
        <dbReference type="Proteomes" id="UP000013086"/>
    </source>
</evidence>
<dbReference type="HOGENOM" id="CLU_1840744_0_0_6"/>
<dbReference type="EMBL" id="APOH01000016">
    <property type="protein sequence ID" value="ENU18965.1"/>
    <property type="molecule type" value="Genomic_DNA"/>
</dbReference>
<name>N8NXR1_9GAMM</name>
<gene>
    <name evidence="1" type="ORF">F994_02649</name>
</gene>
<evidence type="ECO:0000313" key="1">
    <source>
        <dbReference type="EMBL" id="ENU18965.1"/>
    </source>
</evidence>
<dbReference type="AlphaFoldDB" id="N8NXR1"/>